<dbReference type="Proteomes" id="UP001055171">
    <property type="component" value="Chromosome"/>
</dbReference>
<gene>
    <name evidence="3" type="ORF">MJO58_05430</name>
</gene>
<dbReference type="InterPro" id="IPR036866">
    <property type="entry name" value="RibonucZ/Hydroxyglut_hydro"/>
</dbReference>
<evidence type="ECO:0000313" key="4">
    <source>
        <dbReference type="Proteomes" id="UP001055171"/>
    </source>
</evidence>
<evidence type="ECO:0000313" key="3">
    <source>
        <dbReference type="EMBL" id="ULP43422.1"/>
    </source>
</evidence>
<dbReference type="SUPFAM" id="SSF56281">
    <property type="entry name" value="Metallo-hydrolase/oxidoreductase"/>
    <property type="match status" value="1"/>
</dbReference>
<protein>
    <submittedName>
        <fullName evidence="3">MBL fold metallo-hydrolase</fullName>
    </submittedName>
</protein>
<dbReference type="PANTHER" id="PTHR43546:SF9">
    <property type="entry name" value="L-ASCORBATE-6-PHOSPHATE LACTONASE ULAG-RELATED"/>
    <property type="match status" value="1"/>
</dbReference>
<organism evidence="3 4">
    <name type="scientific">Mycobacterium lentiflavum</name>
    <dbReference type="NCBI Taxonomy" id="141349"/>
    <lineage>
        <taxon>Bacteria</taxon>
        <taxon>Bacillati</taxon>
        <taxon>Actinomycetota</taxon>
        <taxon>Actinomycetes</taxon>
        <taxon>Mycobacteriales</taxon>
        <taxon>Mycobacteriaceae</taxon>
        <taxon>Mycobacterium</taxon>
        <taxon>Mycobacterium simiae complex</taxon>
    </lineage>
</organism>
<feature type="domain" description="Metallo-beta-lactamase" evidence="2">
    <location>
        <begin position="35"/>
        <end position="230"/>
    </location>
</feature>
<keyword evidence="1" id="KW-0378">Hydrolase</keyword>
<dbReference type="PANTHER" id="PTHR43546">
    <property type="entry name" value="UPF0173 METAL-DEPENDENT HYDROLASE MJ1163-RELATED"/>
    <property type="match status" value="1"/>
</dbReference>
<keyword evidence="4" id="KW-1185">Reference proteome</keyword>
<dbReference type="Pfam" id="PF12706">
    <property type="entry name" value="Lactamase_B_2"/>
    <property type="match status" value="1"/>
</dbReference>
<accession>A0ABY3V1Q9</accession>
<dbReference type="RefSeq" id="WP_239722216.1">
    <property type="nucleotide sequence ID" value="NZ_CP092423.2"/>
</dbReference>
<dbReference type="Gene3D" id="3.60.15.10">
    <property type="entry name" value="Ribonuclease Z/Hydroxyacylglutathione hydrolase-like"/>
    <property type="match status" value="1"/>
</dbReference>
<evidence type="ECO:0000256" key="1">
    <source>
        <dbReference type="ARBA" id="ARBA00022801"/>
    </source>
</evidence>
<evidence type="ECO:0000259" key="2">
    <source>
        <dbReference type="Pfam" id="PF12706"/>
    </source>
</evidence>
<dbReference type="InterPro" id="IPR050114">
    <property type="entry name" value="UPF0173_UPF0282_UlaG_hydrolase"/>
</dbReference>
<name>A0ABY3V1Q9_MYCLN</name>
<dbReference type="InterPro" id="IPR001279">
    <property type="entry name" value="Metallo-B-lactamas"/>
</dbReference>
<dbReference type="EMBL" id="CP092423">
    <property type="protein sequence ID" value="ULP43422.1"/>
    <property type="molecule type" value="Genomic_DNA"/>
</dbReference>
<proteinExistence type="predicted"/>
<reference evidence="3" key="1">
    <citation type="submission" date="2022-08" db="EMBL/GenBank/DDBJ databases">
        <title>Complete genome sequence of 14 non-tuberculosis mycobacteria type-strains.</title>
        <authorList>
            <person name="Igarashi Y."/>
            <person name="Osugi A."/>
            <person name="Mitarai S."/>
        </authorList>
    </citation>
    <scope>NUCLEOTIDE SEQUENCE</scope>
    <source>
        <strain evidence="3">ATCC 51985</strain>
    </source>
</reference>
<sequence length="273" mass="29130">MTISKTDAASALSSATTTIQMIGGPTAILELGGWRLLTDPTFDPPGDHPVGERNLVKTSHPAVPVGRVGAIDAVLLSHDQHPDNLDRAGRKLLERMPLVLSTAAAAQRLGGTVRELPPWRHHRMVRPDRRDLTVTGVPAQHGPAGTEHLTGEVRGFVLSGDGLPTIYISGDNASLNVVRDVVDHAGPIDIAVLFAGRARSPLMDAYLTMSADQASRAAEILDSPVVIPMHVDGWQHLTEDAVLISKAFARRGLLDRLRVITPGVVTLISVSRA</sequence>